<sequence length="738" mass="80861">MDVIAFPVLYRADDADLLNGLVPQNNGVGVLTNILNAVVTEEKQGAFTFTFNYHAANEFDEDYDLQKVIFDNLEKRAVVKVKVNDFDGEKLFRIDESDFDVTGEIKTITAIAIGQYDLAANSFVYVNKKGATPAVALNAILDTAVVANSYTAWSDVTTTGNFSLEYKTIAEAIAGTEGSIIDTWRTELEWDNFTIKLHKNRGANRGVRIEYAKNLLGLNETTTGDVVTRIIPFANIDDGGGGQLKIALKEVTVDAENVSDNEIALALPVDFSQEMMDRGYTTEAHLRSLATNYFKSTSANIPKVSLDVDFVQLSKTEEYKEYAVLEQVALCDTVTIWHERYNKNIEATVNKYTYDPVDELYLSLELGDAKYSLNSKAESDAKSNAALTDKIDGTYDFIQLAIDKATDLITGNDGGYVLLYPPKRPAEIFVMDTADVNTAQQVLRLNKSGIGFSSTGINGEYKTAWTLDGAFNANFITSGTITAVNLKGVNITGSTGYFDTLYSSFLPGLPSPQYREELQMGGGAGFHLTAQSVSKPHPALQIRMNTNGDLGLAIEAINENTGAVHGDKVVRLSPFAGIETPLIQSDGWCCIGANPDGKTASIDRYTWVSGGGPQLRYVPHRASNFETASSEEYKTNIRKVKTKAFGKTAKQVVTETDVFTYSHIADETNELKIGFIAEQASESLTTADGKAIDLYNSVAWLYQYAKENEAEKEALRSEVAELKTIVNKLIEQVGEVNK</sequence>
<reference evidence="3 4" key="1">
    <citation type="submission" date="2023-05" db="EMBL/GenBank/DDBJ databases">
        <title>A Combination of Whole Genome Sequencing and Metagenomics Reveals Diversity of Listeria spp. in Soil Collected from the Nantahala National Forest.</title>
        <authorList>
            <person name="Wang J."/>
            <person name="Schamp C.N."/>
            <person name="Hudson L.K."/>
            <person name="Chaggar H.K."/>
            <person name="Bryan D.W."/>
            <person name="Radosevich M."/>
            <person name="Denes T.G."/>
        </authorList>
    </citation>
    <scope>NUCLEOTIDE SEQUENCE [LARGE SCALE GENOMIC DNA]</scope>
    <source>
        <strain evidence="3 4">UTK S2-0002</strain>
    </source>
</reference>
<organism evidence="3 4">
    <name type="scientific">Listeria cossartiae subsp. cayugensis</name>
    <dbReference type="NCBI Taxonomy" id="2713505"/>
    <lineage>
        <taxon>Bacteria</taxon>
        <taxon>Bacillati</taxon>
        <taxon>Bacillota</taxon>
        <taxon>Bacilli</taxon>
        <taxon>Bacillales</taxon>
        <taxon>Listeriaceae</taxon>
        <taxon>Listeria</taxon>
        <taxon>Listeria cossartiae</taxon>
    </lineage>
</organism>
<dbReference type="InterPro" id="IPR010572">
    <property type="entry name" value="Tail_dom"/>
</dbReference>
<feature type="coiled-coil region" evidence="1">
    <location>
        <begin position="705"/>
        <end position="732"/>
    </location>
</feature>
<name>A0ABU2IIQ6_9LIST</name>
<keyword evidence="4" id="KW-1185">Reference proteome</keyword>
<dbReference type="Pfam" id="PF06605">
    <property type="entry name" value="Prophage_tail"/>
    <property type="match status" value="1"/>
</dbReference>
<keyword evidence="1" id="KW-0175">Coiled coil</keyword>
<dbReference type="RefSeq" id="WP_311193943.1">
    <property type="nucleotide sequence ID" value="NZ_JASBAM010000001.1"/>
</dbReference>
<dbReference type="Proteomes" id="UP001252688">
    <property type="component" value="Unassembled WGS sequence"/>
</dbReference>
<evidence type="ECO:0000259" key="2">
    <source>
        <dbReference type="PROSITE" id="PS51688"/>
    </source>
</evidence>
<accession>A0ABU2IIQ6</accession>
<dbReference type="EMBL" id="JASBAM010000001">
    <property type="protein sequence ID" value="MDT0112553.1"/>
    <property type="molecule type" value="Genomic_DNA"/>
</dbReference>
<evidence type="ECO:0000256" key="1">
    <source>
        <dbReference type="SAM" id="Coils"/>
    </source>
</evidence>
<feature type="domain" description="Peptidase S74" evidence="2">
    <location>
        <begin position="629"/>
        <end position="726"/>
    </location>
</feature>
<dbReference type="InterPro" id="IPR030392">
    <property type="entry name" value="S74_ICA"/>
</dbReference>
<dbReference type="NCBIfam" id="TIGR01665">
    <property type="entry name" value="put_anti_recept"/>
    <property type="match status" value="1"/>
</dbReference>
<evidence type="ECO:0000313" key="3">
    <source>
        <dbReference type="EMBL" id="MDT0112553.1"/>
    </source>
</evidence>
<dbReference type="PROSITE" id="PS51688">
    <property type="entry name" value="ICA"/>
    <property type="match status" value="1"/>
</dbReference>
<comment type="caution">
    <text evidence="3">The sequence shown here is derived from an EMBL/GenBank/DDBJ whole genome shotgun (WGS) entry which is preliminary data.</text>
</comment>
<gene>
    <name evidence="3" type="ORF">QJV37_00255</name>
</gene>
<dbReference type="InterPro" id="IPR007119">
    <property type="entry name" value="Phage_tail_spike_N"/>
</dbReference>
<evidence type="ECO:0000313" key="4">
    <source>
        <dbReference type="Proteomes" id="UP001252688"/>
    </source>
</evidence>
<proteinExistence type="predicted"/>
<protein>
    <submittedName>
        <fullName evidence="3">Phage tail spike protein</fullName>
    </submittedName>
</protein>